<dbReference type="InterPro" id="IPR013763">
    <property type="entry name" value="Cyclin-like_dom"/>
</dbReference>
<evidence type="ECO:0000256" key="5">
    <source>
        <dbReference type="ARBA" id="ARBA00022771"/>
    </source>
</evidence>
<feature type="region of interest" description="Disordered" evidence="13">
    <location>
        <begin position="467"/>
        <end position="514"/>
    </location>
</feature>
<evidence type="ECO:0000256" key="8">
    <source>
        <dbReference type="ARBA" id="ARBA00023159"/>
    </source>
</evidence>
<dbReference type="Gene3D" id="1.20.5.650">
    <property type="entry name" value="Single helix bin"/>
    <property type="match status" value="1"/>
</dbReference>
<dbReference type="SMART" id="SM00385">
    <property type="entry name" value="CYCLIN"/>
    <property type="match status" value="2"/>
</dbReference>
<dbReference type="EMBL" id="QKKF02004189">
    <property type="protein sequence ID" value="RZF47495.1"/>
    <property type="molecule type" value="Genomic_DNA"/>
</dbReference>
<dbReference type="GO" id="GO:0070897">
    <property type="term" value="P:transcription preinitiation complex assembly"/>
    <property type="evidence" value="ECO:0007669"/>
    <property type="project" value="InterPro"/>
</dbReference>
<dbReference type="SMR" id="A0A482XMX5"/>
<dbReference type="InterPro" id="IPR000812">
    <property type="entry name" value="TFIIB"/>
</dbReference>
<feature type="compositionally biased region" description="Basic and acidic residues" evidence="13">
    <location>
        <begin position="470"/>
        <end position="487"/>
    </location>
</feature>
<dbReference type="Proteomes" id="UP000291343">
    <property type="component" value="Unassembled WGS sequence"/>
</dbReference>
<name>A0A482XMX5_LAOST</name>
<feature type="region of interest" description="Disordered" evidence="13">
    <location>
        <begin position="557"/>
        <end position="577"/>
    </location>
</feature>
<dbReference type="AlphaFoldDB" id="A0A482XMX5"/>
<keyword evidence="4" id="KW-0677">Repeat</keyword>
<keyword evidence="6" id="KW-0862">Zinc</keyword>
<dbReference type="GO" id="GO:0001006">
    <property type="term" value="F:RNA polymerase III type 3 promoter sequence-specific DNA binding"/>
    <property type="evidence" value="ECO:0007669"/>
    <property type="project" value="TreeGrafter"/>
</dbReference>
<comment type="caution">
    <text evidence="15">The sequence shown here is derived from an EMBL/GenBank/DDBJ whole genome shotgun (WGS) entry which is preliminary data.</text>
</comment>
<dbReference type="GO" id="GO:0000126">
    <property type="term" value="C:transcription factor TFIIIB complex"/>
    <property type="evidence" value="ECO:0007669"/>
    <property type="project" value="TreeGrafter"/>
</dbReference>
<keyword evidence="5 12" id="KW-0863">Zinc-finger</keyword>
<evidence type="ECO:0000256" key="4">
    <source>
        <dbReference type="ARBA" id="ARBA00022737"/>
    </source>
</evidence>
<feature type="compositionally biased region" description="Basic residues" evidence="13">
    <location>
        <begin position="488"/>
        <end position="500"/>
    </location>
</feature>
<evidence type="ECO:0000256" key="9">
    <source>
        <dbReference type="ARBA" id="ARBA00023163"/>
    </source>
</evidence>
<protein>
    <recommendedName>
        <fullName evidence="11">B-related factor 1</fullName>
    </recommendedName>
</protein>
<dbReference type="PRINTS" id="PR00685">
    <property type="entry name" value="TIFACTORIIB"/>
</dbReference>
<dbReference type="GO" id="GO:0008270">
    <property type="term" value="F:zinc ion binding"/>
    <property type="evidence" value="ECO:0007669"/>
    <property type="project" value="UniProtKB-KW"/>
</dbReference>
<dbReference type="PROSITE" id="PS51134">
    <property type="entry name" value="ZF_TFIIB"/>
    <property type="match status" value="1"/>
</dbReference>
<evidence type="ECO:0000256" key="6">
    <source>
        <dbReference type="ARBA" id="ARBA00022833"/>
    </source>
</evidence>
<keyword evidence="7" id="KW-0805">Transcription regulation</keyword>
<sequence>MTGNKCKSCGSSELEVDPARGDTVCTNCGTVLEDSVIVSELQFEENAHGGSSALGQFVASDSKGGCRGFGSNFHTGMTKESREITLQNAKRGITNLCQQLRLNQHCTDTAYNFYKLALTRGLTRGRKNPLVLAACVYITCRIEGTPHLLIDFSEVLQICAYELGKTYLRLSQALCIKIPSMDPCLYVLRYANKLEFGEKTHEVAMTALRLVQRMKKDSLHSGRHPSGLCGAALLMAARLHDFNRNVNNIIGIVNVHETTLKKRLLEFGDTLTSNLTLEEFLSVDLEEEQDPPSYKAARLKDSERLNKLMEDEKSEQQLTDLQWEIEKQLNARQKNKRKRKIDCDEGITADILSDSMASSEDAEEQDTNRFLLQSTMGVVQEYISEGEVTNTEPSAPTGLGPSIECMGLGERDPGEDASAAKGDAPPPPESEELDLEGIDDDEINDYIMDEEDANLKHAVWESLNATYLQEQKEKEERLAKEREEGKPEKKKRKATSRKSKSIGPSSSAGEAIKKMLQEKKISTKINYDVLKTLNVPLDSEEKSPAVEIVKPEQEIFVVPNPPKPKTPKAKVSPAKNVKKEIQQPSLVKVQESVEIKATKEASAPTEYIPAELEDYDEEDTEVETEGQMSLAQMLNQHRDDDEYYGYDDDDY</sequence>
<evidence type="ECO:0000313" key="15">
    <source>
        <dbReference type="EMBL" id="RZF47495.1"/>
    </source>
</evidence>
<dbReference type="Gene3D" id="1.10.472.10">
    <property type="entry name" value="Cyclin-like"/>
    <property type="match status" value="2"/>
</dbReference>
<dbReference type="Pfam" id="PF07741">
    <property type="entry name" value="BRF1"/>
    <property type="match status" value="1"/>
</dbReference>
<dbReference type="InterPro" id="IPR011665">
    <property type="entry name" value="BRF1_TBP-bd_dom"/>
</dbReference>
<proteinExistence type="inferred from homology"/>
<comment type="subcellular location">
    <subcellularLocation>
        <location evidence="1">Nucleus</location>
    </subcellularLocation>
</comment>
<dbReference type="InterPro" id="IPR013150">
    <property type="entry name" value="TFIIB_cyclin"/>
</dbReference>
<evidence type="ECO:0000256" key="1">
    <source>
        <dbReference type="ARBA" id="ARBA00004123"/>
    </source>
</evidence>
<dbReference type="FunCoup" id="A0A482XMX5">
    <property type="interactions" value="357"/>
</dbReference>
<evidence type="ECO:0000256" key="12">
    <source>
        <dbReference type="PROSITE-ProRule" id="PRU00469"/>
    </source>
</evidence>
<dbReference type="Pfam" id="PF08271">
    <property type="entry name" value="Zn_Ribbon_TF"/>
    <property type="match status" value="1"/>
</dbReference>
<reference evidence="15 16" key="1">
    <citation type="journal article" date="2017" name="Gigascience">
        <title>Genome sequence of the small brown planthopper, Laodelphax striatellus.</title>
        <authorList>
            <person name="Zhu J."/>
            <person name="Jiang F."/>
            <person name="Wang X."/>
            <person name="Yang P."/>
            <person name="Bao Y."/>
            <person name="Zhao W."/>
            <person name="Wang W."/>
            <person name="Lu H."/>
            <person name="Wang Q."/>
            <person name="Cui N."/>
            <person name="Li J."/>
            <person name="Chen X."/>
            <person name="Luo L."/>
            <person name="Yu J."/>
            <person name="Kang L."/>
            <person name="Cui F."/>
        </authorList>
    </citation>
    <scope>NUCLEOTIDE SEQUENCE [LARGE SCALE GENOMIC DNA]</scope>
    <source>
        <strain evidence="15">Lst14</strain>
    </source>
</reference>
<evidence type="ECO:0000259" key="14">
    <source>
        <dbReference type="PROSITE" id="PS51134"/>
    </source>
</evidence>
<dbReference type="InParanoid" id="A0A482XMX5"/>
<keyword evidence="9" id="KW-0804">Transcription</keyword>
<dbReference type="CDD" id="cd20553">
    <property type="entry name" value="CYCLIN_TFIIIB90_rpt1"/>
    <property type="match status" value="1"/>
</dbReference>
<evidence type="ECO:0000256" key="3">
    <source>
        <dbReference type="ARBA" id="ARBA00022723"/>
    </source>
</evidence>
<evidence type="ECO:0000256" key="2">
    <source>
        <dbReference type="ARBA" id="ARBA00010857"/>
    </source>
</evidence>
<dbReference type="FunFam" id="1.10.472.10:FF:000007">
    <property type="entry name" value="Transcription factor IIIB 90 kDa subunit"/>
    <property type="match status" value="1"/>
</dbReference>
<dbReference type="OrthoDB" id="511529at2759"/>
<dbReference type="Pfam" id="PF00382">
    <property type="entry name" value="TFIIB"/>
    <property type="match status" value="2"/>
</dbReference>
<feature type="compositionally biased region" description="Acidic residues" evidence="13">
    <location>
        <begin position="429"/>
        <end position="441"/>
    </location>
</feature>
<feature type="domain" description="TFIIB-type" evidence="14">
    <location>
        <begin position="2"/>
        <end position="33"/>
    </location>
</feature>
<dbReference type="CDD" id="cd20554">
    <property type="entry name" value="CYCLIN_TFIIIB90_rpt2"/>
    <property type="match status" value="1"/>
</dbReference>
<comment type="similarity">
    <text evidence="2">Belongs to the TFIIB family.</text>
</comment>
<keyword evidence="16" id="KW-1185">Reference proteome</keyword>
<dbReference type="FunFam" id="2.20.25.10:FF:000012">
    <property type="entry name" value="Putative transcription factor IIIB 90 kDa subunit"/>
    <property type="match status" value="1"/>
</dbReference>
<keyword evidence="8" id="KW-0010">Activator</keyword>
<dbReference type="SUPFAM" id="SSF57783">
    <property type="entry name" value="Zinc beta-ribbon"/>
    <property type="match status" value="1"/>
</dbReference>
<dbReference type="FunFam" id="1.10.472.10:FF:000002">
    <property type="entry name" value="Transcription factor IIIB 90 kDa subunit"/>
    <property type="match status" value="1"/>
</dbReference>
<evidence type="ECO:0000256" key="13">
    <source>
        <dbReference type="SAM" id="MobiDB-lite"/>
    </source>
</evidence>
<dbReference type="PANTHER" id="PTHR11618:SF4">
    <property type="entry name" value="TRANSCRIPTION FACTOR IIIB 90 KDA SUBUNIT"/>
    <property type="match status" value="1"/>
</dbReference>
<feature type="region of interest" description="Disordered" evidence="13">
    <location>
        <begin position="386"/>
        <end position="441"/>
    </location>
</feature>
<evidence type="ECO:0000256" key="11">
    <source>
        <dbReference type="ARBA" id="ARBA00031009"/>
    </source>
</evidence>
<organism evidence="15 16">
    <name type="scientific">Laodelphax striatellus</name>
    <name type="common">Small brown planthopper</name>
    <name type="synonym">Delphax striatella</name>
    <dbReference type="NCBI Taxonomy" id="195883"/>
    <lineage>
        <taxon>Eukaryota</taxon>
        <taxon>Metazoa</taxon>
        <taxon>Ecdysozoa</taxon>
        <taxon>Arthropoda</taxon>
        <taxon>Hexapoda</taxon>
        <taxon>Insecta</taxon>
        <taxon>Pterygota</taxon>
        <taxon>Neoptera</taxon>
        <taxon>Paraneoptera</taxon>
        <taxon>Hemiptera</taxon>
        <taxon>Auchenorrhyncha</taxon>
        <taxon>Fulgoroidea</taxon>
        <taxon>Delphacidae</taxon>
        <taxon>Criomorphinae</taxon>
        <taxon>Laodelphax</taxon>
    </lineage>
</organism>
<accession>A0A482XMX5</accession>
<dbReference type="Gene3D" id="2.20.25.10">
    <property type="match status" value="1"/>
</dbReference>
<dbReference type="STRING" id="195883.A0A482XMX5"/>
<dbReference type="GO" id="GO:0017025">
    <property type="term" value="F:TBP-class protein binding"/>
    <property type="evidence" value="ECO:0007669"/>
    <property type="project" value="InterPro"/>
</dbReference>
<dbReference type="SUPFAM" id="SSF47954">
    <property type="entry name" value="Cyclin-like"/>
    <property type="match status" value="2"/>
</dbReference>
<dbReference type="GO" id="GO:0005634">
    <property type="term" value="C:nucleus"/>
    <property type="evidence" value="ECO:0007669"/>
    <property type="project" value="UniProtKB-SubCell"/>
</dbReference>
<dbReference type="PANTHER" id="PTHR11618">
    <property type="entry name" value="TRANSCRIPTION INITIATION FACTOR IIB-RELATED"/>
    <property type="match status" value="1"/>
</dbReference>
<evidence type="ECO:0000313" key="16">
    <source>
        <dbReference type="Proteomes" id="UP000291343"/>
    </source>
</evidence>
<dbReference type="InterPro" id="IPR013137">
    <property type="entry name" value="Znf_TFIIB"/>
</dbReference>
<keyword evidence="10" id="KW-0539">Nucleus</keyword>
<dbReference type="GO" id="GO:0000995">
    <property type="term" value="F:RNA polymerase III general transcription initiation factor activity"/>
    <property type="evidence" value="ECO:0007669"/>
    <property type="project" value="TreeGrafter"/>
</dbReference>
<dbReference type="InterPro" id="IPR036915">
    <property type="entry name" value="Cyclin-like_sf"/>
</dbReference>
<keyword evidence="3" id="KW-0479">Metal-binding</keyword>
<evidence type="ECO:0000256" key="10">
    <source>
        <dbReference type="ARBA" id="ARBA00023242"/>
    </source>
</evidence>
<dbReference type="GO" id="GO:0097550">
    <property type="term" value="C:transcription preinitiation complex"/>
    <property type="evidence" value="ECO:0007669"/>
    <property type="project" value="TreeGrafter"/>
</dbReference>
<evidence type="ECO:0000256" key="7">
    <source>
        <dbReference type="ARBA" id="ARBA00023015"/>
    </source>
</evidence>
<gene>
    <name evidence="15" type="ORF">LSTR_LSTR007422</name>
</gene>